<accession>A0A7R9TZD7</accession>
<evidence type="ECO:0000256" key="1">
    <source>
        <dbReference type="ARBA" id="ARBA00006781"/>
    </source>
</evidence>
<feature type="compositionally biased region" description="Basic and acidic residues" evidence="2">
    <location>
        <begin position="35"/>
        <end position="47"/>
    </location>
</feature>
<sequence>MGGAQKRKAATDKKAARAAARPAPAPAAGARKGKGKAESKGKAKLRAEAAAAECDSDDESELNDEELAQLEEMIADYDALGSDGSGSDSSDSDGSDDDLVASETEEEEEEGVGEEVRVDFEFFDPREADYHTTKLLMRGLCGGADDINTAALADAVAGQVEVGTVVRAGAAEEVGAKTNKRDAKGKGAADGDTVAFASALGLGTHAVATSSVISTLKAAAHAKDAAKISELMAEGDKAALLLVQRAAGLPFELATNLVRALFEDIAWARENAEGGAQSFSFERLLHTAPCWRLDAGVGGERSASEVPRKKLKKEKRSKRGRDLDFARWEDRAMLQHAEWYCVVDGHNAADAAGPLAEGASPAMAIMCIPVAAEAKLLQSLSELMADLESGCQ</sequence>
<dbReference type="GO" id="GO:0005634">
    <property type="term" value="C:nucleus"/>
    <property type="evidence" value="ECO:0007669"/>
    <property type="project" value="TreeGrafter"/>
</dbReference>
<gene>
    <name evidence="3" type="ORF">PCOL08062_LOCUS10465</name>
</gene>
<feature type="compositionally biased region" description="Low complexity" evidence="2">
    <location>
        <begin position="17"/>
        <end position="30"/>
    </location>
</feature>
<dbReference type="EMBL" id="HBDZ01013684">
    <property type="protein sequence ID" value="CAD8248070.1"/>
    <property type="molecule type" value="Transcribed_RNA"/>
</dbReference>
<evidence type="ECO:0000313" key="3">
    <source>
        <dbReference type="EMBL" id="CAD8248070.1"/>
    </source>
</evidence>
<dbReference type="AlphaFoldDB" id="A0A7R9TZD7"/>
<dbReference type="PANTHER" id="PTHR13261:SF0">
    <property type="entry name" value="BRCA2 AND CDKN1A-INTERACTING PROTEIN"/>
    <property type="match status" value="1"/>
</dbReference>
<protein>
    <recommendedName>
        <fullName evidence="4">Protein BCCIP homolog</fullName>
    </recommendedName>
</protein>
<name>A0A7R9TZD7_9VIRI</name>
<reference evidence="3" key="1">
    <citation type="submission" date="2021-01" db="EMBL/GenBank/DDBJ databases">
        <authorList>
            <person name="Corre E."/>
            <person name="Pelletier E."/>
            <person name="Niang G."/>
            <person name="Scheremetjew M."/>
            <person name="Finn R."/>
            <person name="Kale V."/>
            <person name="Holt S."/>
            <person name="Cochrane G."/>
            <person name="Meng A."/>
            <person name="Brown T."/>
            <person name="Cohen L."/>
        </authorList>
    </citation>
    <scope>NUCLEOTIDE SEQUENCE</scope>
    <source>
        <strain evidence="3">CCMP1413</strain>
    </source>
</reference>
<feature type="region of interest" description="Disordered" evidence="2">
    <location>
        <begin position="1"/>
        <end position="115"/>
    </location>
</feature>
<dbReference type="PANTHER" id="PTHR13261">
    <property type="entry name" value="BRCA2 AND CDKN1A INTERACTING PROTEIN"/>
    <property type="match status" value="1"/>
</dbReference>
<evidence type="ECO:0008006" key="4">
    <source>
        <dbReference type="Google" id="ProtNLM"/>
    </source>
</evidence>
<dbReference type="InterPro" id="IPR025602">
    <property type="entry name" value="BCP1_family"/>
</dbReference>
<evidence type="ECO:0000256" key="2">
    <source>
        <dbReference type="SAM" id="MobiDB-lite"/>
    </source>
</evidence>
<comment type="similarity">
    <text evidence="1">Belongs to the BCP1 family.</text>
</comment>
<feature type="compositionally biased region" description="Acidic residues" evidence="2">
    <location>
        <begin position="90"/>
        <end position="113"/>
    </location>
</feature>
<organism evidence="3">
    <name type="scientific">Prasinoderma coloniale</name>
    <dbReference type="NCBI Taxonomy" id="156133"/>
    <lineage>
        <taxon>Eukaryota</taxon>
        <taxon>Viridiplantae</taxon>
        <taxon>Prasinodermophyta</taxon>
        <taxon>Prasinodermophyceae</taxon>
        <taxon>Prasinodermales</taxon>
        <taxon>Prasinodermaceae</taxon>
        <taxon>Prasinoderma</taxon>
    </lineage>
</organism>
<proteinExistence type="inferred from homology"/>
<feature type="compositionally biased region" description="Acidic residues" evidence="2">
    <location>
        <begin position="54"/>
        <end position="75"/>
    </location>
</feature>
<dbReference type="Pfam" id="PF13862">
    <property type="entry name" value="BCCIP"/>
    <property type="match status" value="1"/>
</dbReference>